<dbReference type="RefSeq" id="WP_123640869.1">
    <property type="nucleotide sequence ID" value="NZ_ML119082.1"/>
</dbReference>
<evidence type="ECO:0000256" key="1">
    <source>
        <dbReference type="PROSITE-ProRule" id="PRU00182"/>
    </source>
</evidence>
<evidence type="ECO:0000313" key="5">
    <source>
        <dbReference type="Proteomes" id="UP000268016"/>
    </source>
</evidence>
<dbReference type="EMBL" id="RDRB01000002">
    <property type="protein sequence ID" value="ROU03334.1"/>
    <property type="molecule type" value="Genomic_DNA"/>
</dbReference>
<dbReference type="OrthoDB" id="9797176at2"/>
<sequence length="130" mass="13801">MEPRPTLRLDKWLWQARFFKTRGLAAAIVSGGRVRVDGSPVSKPARAVGPGDVLTFPQGDAVRVVRILALGTRRGPAPEARALYEDLTTAAPDRGPPAAPAPRFDGGGRPSAKDRRDLSKHLGRGDAEGG</sequence>
<evidence type="ECO:0000259" key="3">
    <source>
        <dbReference type="SMART" id="SM00363"/>
    </source>
</evidence>
<dbReference type="SMART" id="SM00363">
    <property type="entry name" value="S4"/>
    <property type="match status" value="1"/>
</dbReference>
<evidence type="ECO:0000313" key="4">
    <source>
        <dbReference type="EMBL" id="ROU03334.1"/>
    </source>
</evidence>
<dbReference type="InterPro" id="IPR002942">
    <property type="entry name" value="S4_RNA-bd"/>
</dbReference>
<gene>
    <name evidence="4" type="ORF">EAT49_03230</name>
</gene>
<dbReference type="CDD" id="cd00165">
    <property type="entry name" value="S4"/>
    <property type="match status" value="1"/>
</dbReference>
<proteinExistence type="predicted"/>
<dbReference type="GO" id="GO:0003723">
    <property type="term" value="F:RNA binding"/>
    <property type="evidence" value="ECO:0007669"/>
    <property type="project" value="UniProtKB-KW"/>
</dbReference>
<comment type="caution">
    <text evidence="4">The sequence shown here is derived from an EMBL/GenBank/DDBJ whole genome shotgun (WGS) entry which is preliminary data.</text>
</comment>
<dbReference type="AlphaFoldDB" id="A0A3N2R7A8"/>
<dbReference type="PROSITE" id="PS50889">
    <property type="entry name" value="S4"/>
    <property type="match status" value="1"/>
</dbReference>
<keyword evidence="1" id="KW-0694">RNA-binding</keyword>
<keyword evidence="5" id="KW-1185">Reference proteome</keyword>
<feature type="region of interest" description="Disordered" evidence="2">
    <location>
        <begin position="87"/>
        <end position="130"/>
    </location>
</feature>
<dbReference type="InterPro" id="IPR036986">
    <property type="entry name" value="S4_RNA-bd_sf"/>
</dbReference>
<feature type="domain" description="RNA-binding S4" evidence="3">
    <location>
        <begin position="7"/>
        <end position="72"/>
    </location>
</feature>
<dbReference type="SUPFAM" id="SSF55174">
    <property type="entry name" value="Alpha-L RNA-binding motif"/>
    <property type="match status" value="1"/>
</dbReference>
<dbReference type="Gene3D" id="3.10.290.10">
    <property type="entry name" value="RNA-binding S4 domain"/>
    <property type="match status" value="1"/>
</dbReference>
<accession>A0A3N2R7A8</accession>
<reference evidence="4 5" key="1">
    <citation type="submission" date="2018-10" db="EMBL/GenBank/DDBJ databases">
        <title>Histidinibacterium lentulum gen. nov., sp. nov., a marine bacterium from the culture broth of Picochlorum sp. 122.</title>
        <authorList>
            <person name="Wang G."/>
        </authorList>
    </citation>
    <scope>NUCLEOTIDE SEQUENCE [LARGE SCALE GENOMIC DNA]</scope>
    <source>
        <strain evidence="4 5">B17</strain>
    </source>
</reference>
<protein>
    <submittedName>
        <fullName evidence="4">RNA-binding S4 domain-containing protein</fullName>
    </submittedName>
</protein>
<dbReference type="Pfam" id="PF01479">
    <property type="entry name" value="S4"/>
    <property type="match status" value="1"/>
</dbReference>
<name>A0A3N2R7A8_9RHOB</name>
<evidence type="ECO:0000256" key="2">
    <source>
        <dbReference type="SAM" id="MobiDB-lite"/>
    </source>
</evidence>
<feature type="compositionally biased region" description="Basic and acidic residues" evidence="2">
    <location>
        <begin position="111"/>
        <end position="130"/>
    </location>
</feature>
<organism evidence="4 5">
    <name type="scientific">Histidinibacterium lentulum</name>
    <dbReference type="NCBI Taxonomy" id="2480588"/>
    <lineage>
        <taxon>Bacteria</taxon>
        <taxon>Pseudomonadati</taxon>
        <taxon>Pseudomonadota</taxon>
        <taxon>Alphaproteobacteria</taxon>
        <taxon>Rhodobacterales</taxon>
        <taxon>Paracoccaceae</taxon>
        <taxon>Histidinibacterium</taxon>
    </lineage>
</organism>
<dbReference type="Proteomes" id="UP000268016">
    <property type="component" value="Unassembled WGS sequence"/>
</dbReference>